<evidence type="ECO:0000313" key="3">
    <source>
        <dbReference type="EMBL" id="GAA4350569.1"/>
    </source>
</evidence>
<feature type="domain" description="Secretion system C-terminal sorting" evidence="2">
    <location>
        <begin position="469"/>
        <end position="546"/>
    </location>
</feature>
<reference evidence="4" key="1">
    <citation type="journal article" date="2019" name="Int. J. Syst. Evol. Microbiol.">
        <title>The Global Catalogue of Microorganisms (GCM) 10K type strain sequencing project: providing services to taxonomists for standard genome sequencing and annotation.</title>
        <authorList>
            <consortium name="The Broad Institute Genomics Platform"/>
            <consortium name="The Broad Institute Genome Sequencing Center for Infectious Disease"/>
            <person name="Wu L."/>
            <person name="Ma J."/>
        </authorList>
    </citation>
    <scope>NUCLEOTIDE SEQUENCE [LARGE SCALE GENOMIC DNA]</scope>
    <source>
        <strain evidence="4">JCM 17923</strain>
    </source>
</reference>
<protein>
    <recommendedName>
        <fullName evidence="2">Secretion system C-terminal sorting domain-containing protein</fullName>
    </recommendedName>
</protein>
<dbReference type="NCBIfam" id="TIGR04183">
    <property type="entry name" value="Por_Secre_tail"/>
    <property type="match status" value="1"/>
</dbReference>
<feature type="chain" id="PRO_5046574412" description="Secretion system C-terminal sorting domain-containing protein" evidence="1">
    <location>
        <begin position="25"/>
        <end position="548"/>
    </location>
</feature>
<evidence type="ECO:0000259" key="2">
    <source>
        <dbReference type="Pfam" id="PF18962"/>
    </source>
</evidence>
<organism evidence="3 4">
    <name type="scientific">Hymenobacter saemangeumensis</name>
    <dbReference type="NCBI Taxonomy" id="1084522"/>
    <lineage>
        <taxon>Bacteria</taxon>
        <taxon>Pseudomonadati</taxon>
        <taxon>Bacteroidota</taxon>
        <taxon>Cytophagia</taxon>
        <taxon>Cytophagales</taxon>
        <taxon>Hymenobacteraceae</taxon>
        <taxon>Hymenobacter</taxon>
    </lineage>
</organism>
<dbReference type="RefSeq" id="WP_345234135.1">
    <property type="nucleotide sequence ID" value="NZ_BAABGZ010000012.1"/>
</dbReference>
<dbReference type="InterPro" id="IPR026444">
    <property type="entry name" value="Secre_tail"/>
</dbReference>
<dbReference type="Proteomes" id="UP001501153">
    <property type="component" value="Unassembled WGS sequence"/>
</dbReference>
<dbReference type="PANTHER" id="PTHR41339">
    <property type="entry name" value="LIPL48"/>
    <property type="match status" value="1"/>
</dbReference>
<dbReference type="Pfam" id="PF18962">
    <property type="entry name" value="Por_Secre_tail"/>
    <property type="match status" value="1"/>
</dbReference>
<dbReference type="PANTHER" id="PTHR41339:SF1">
    <property type="entry name" value="SECRETED PROTEIN"/>
    <property type="match status" value="1"/>
</dbReference>
<keyword evidence="4" id="KW-1185">Reference proteome</keyword>
<feature type="signal peptide" evidence="1">
    <location>
        <begin position="1"/>
        <end position="24"/>
    </location>
</feature>
<gene>
    <name evidence="3" type="ORF">GCM10023185_08420</name>
</gene>
<evidence type="ECO:0000313" key="4">
    <source>
        <dbReference type="Proteomes" id="UP001501153"/>
    </source>
</evidence>
<keyword evidence="1" id="KW-0732">Signal</keyword>
<comment type="caution">
    <text evidence="3">The sequence shown here is derived from an EMBL/GenBank/DDBJ whole genome shotgun (WGS) entry which is preliminary data.</text>
</comment>
<name>A0ABP8I3C8_9BACT</name>
<accession>A0ABP8I3C8</accession>
<evidence type="ECO:0000256" key="1">
    <source>
        <dbReference type="SAM" id="SignalP"/>
    </source>
</evidence>
<proteinExistence type="predicted"/>
<dbReference type="EMBL" id="BAABGZ010000012">
    <property type="protein sequence ID" value="GAA4350569.1"/>
    <property type="molecule type" value="Genomic_DNA"/>
</dbReference>
<sequence length="548" mass="56507">MKKLVLSAFLAVAAIAAMPAQVQAQCNPQAPAPIGVSGQITANTTWTSNNIYLLNGFVYVRNGATLTIEPGTIIKGDKVSKGTLIIEQGARIIANGTAARPIVFTSNEPVGQRNRGDWGGVIICGRAPVNLVGSPVIEGGVGSTFGGNQPADDSGILRYVRIEFPGVAFQPNSEINGLTLGGVGSGTTIEYVQVYGSGDDSFEWFGGTVNARYLVAVAATDDDFDSDNGYSGNVQFAVTVRDPAEADVSGSTAIESDNNAGGSTATPQTSAVFSNISAFLANRTATNFTRAMHLRRNTAISVLNSVFTGWPQGLTLDGSATQANATSGALVLKNNVLAGMTVNYSQHSGGTYNVQAYFENASRGNATYADASSLALNADNFGPTTPAGASPNFLLPTASPLNTGASFADAKVANSFFTPVAYRGAFGPAGTTNWAAGWTNFNPQLTCYNRPGSTLSARSGSDQLQGLAVYPNPSTEAANLSFELKRGSAATVRVLDLTGREVATVVAGKTFGAGPQVLALPAGLPGGVYVATITTSETSQSVRFVVSK</sequence>